<dbReference type="PANTHER" id="PTHR30006">
    <property type="entry name" value="THIAMINE-BINDING PERIPLASMIC PROTEIN-RELATED"/>
    <property type="match status" value="1"/>
</dbReference>
<dbReference type="AlphaFoldDB" id="A0A133S1R9"/>
<dbReference type="PANTHER" id="PTHR30006:SF2">
    <property type="entry name" value="ABC TRANSPORTER SUBSTRATE-BINDING PROTEIN"/>
    <property type="match status" value="1"/>
</dbReference>
<dbReference type="SUPFAM" id="SSF53850">
    <property type="entry name" value="Periplasmic binding protein-like II"/>
    <property type="match status" value="1"/>
</dbReference>
<keyword evidence="2" id="KW-0812">Transmembrane</keyword>
<evidence type="ECO:0000313" key="4">
    <source>
        <dbReference type="Proteomes" id="UP000070226"/>
    </source>
</evidence>
<dbReference type="GO" id="GO:0030288">
    <property type="term" value="C:outer membrane-bounded periplasmic space"/>
    <property type="evidence" value="ECO:0007669"/>
    <property type="project" value="TreeGrafter"/>
</dbReference>
<accession>A0A133S1R9</accession>
<gene>
    <name evidence="3" type="ORF">HMPREF3233_01777</name>
</gene>
<dbReference type="Pfam" id="PF13416">
    <property type="entry name" value="SBP_bac_8"/>
    <property type="match status" value="1"/>
</dbReference>
<comment type="caution">
    <text evidence="3">The sequence shown here is derived from an EMBL/GenBank/DDBJ whole genome shotgun (WGS) entry which is preliminary data.</text>
</comment>
<evidence type="ECO:0000256" key="1">
    <source>
        <dbReference type="ARBA" id="ARBA00022729"/>
    </source>
</evidence>
<keyword evidence="2" id="KW-1133">Transmembrane helix</keyword>
<protein>
    <submittedName>
        <fullName evidence="3">ABC transporter, solute-binding protein</fullName>
    </submittedName>
</protein>
<dbReference type="Gene3D" id="3.40.190.10">
    <property type="entry name" value="Periplasmic binding protein-like II"/>
    <property type="match status" value="2"/>
</dbReference>
<dbReference type="GO" id="GO:0030976">
    <property type="term" value="F:thiamine pyrophosphate binding"/>
    <property type="evidence" value="ECO:0007669"/>
    <property type="project" value="TreeGrafter"/>
</dbReference>
<dbReference type="Proteomes" id="UP000070226">
    <property type="component" value="Unassembled WGS sequence"/>
</dbReference>
<name>A0A133S1R9_9FIRM</name>
<feature type="transmembrane region" description="Helical" evidence="2">
    <location>
        <begin position="6"/>
        <end position="25"/>
    </location>
</feature>
<keyword evidence="2" id="KW-0472">Membrane</keyword>
<keyword evidence="1" id="KW-0732">Signal</keyword>
<dbReference type="RefSeq" id="WP_038123109.1">
    <property type="nucleotide sequence ID" value="NZ_CACRUN010000013.1"/>
</dbReference>
<dbReference type="GO" id="GO:0015888">
    <property type="term" value="P:thiamine transport"/>
    <property type="evidence" value="ECO:0007669"/>
    <property type="project" value="TreeGrafter"/>
</dbReference>
<dbReference type="InterPro" id="IPR006059">
    <property type="entry name" value="SBP"/>
</dbReference>
<proteinExistence type="predicted"/>
<dbReference type="EMBL" id="LRQT01000096">
    <property type="protein sequence ID" value="KXA62303.1"/>
    <property type="molecule type" value="Genomic_DNA"/>
</dbReference>
<evidence type="ECO:0000313" key="3">
    <source>
        <dbReference type="EMBL" id="KXA62303.1"/>
    </source>
</evidence>
<organism evidence="3">
    <name type="scientific">Veillonella atypica</name>
    <dbReference type="NCBI Taxonomy" id="39777"/>
    <lineage>
        <taxon>Bacteria</taxon>
        <taxon>Bacillati</taxon>
        <taxon>Bacillota</taxon>
        <taxon>Negativicutes</taxon>
        <taxon>Veillonellales</taxon>
        <taxon>Veillonellaceae</taxon>
        <taxon>Veillonella</taxon>
    </lineage>
</organism>
<dbReference type="GO" id="GO:0030975">
    <property type="term" value="F:thiamine binding"/>
    <property type="evidence" value="ECO:0007669"/>
    <property type="project" value="TreeGrafter"/>
</dbReference>
<dbReference type="STRING" id="39777.B7L28_06040"/>
<sequence length="346" mass="39395">MKRWMAFIVLMLFVLGMMGYGIYFYREEQIEKSKAPVRGEITVYTDLPNNLTTLLADKYLEDKNVKVNIMPLTEEQMEQRVSSKLADSSGDVVITSEDNLVIGASKDKFAPIVNERIDEVLDRLKDSNGYWVGLWYDPIVFVQNESFYNKLGQHITTWDTLQKPGNWRVVMTDFGASQNAANLLYNLVEYKGEPDALADLLALKTHVIQHSKFLSTPVRLTALGESDIGIGNLSDAQQYIRHSYPVKMIYPSDGTSFYITGAAVQKDSKHKNESIEFITWLLSSETAKYMMNNNFTYIFANPEVTEPVDALGRSVVLWPVNGGYTVEGKELLLNHWVSQVRFRKDQ</sequence>
<evidence type="ECO:0000256" key="2">
    <source>
        <dbReference type="SAM" id="Phobius"/>
    </source>
</evidence>
<reference evidence="3 4" key="1">
    <citation type="submission" date="2016-01" db="EMBL/GenBank/DDBJ databases">
        <authorList>
            <person name="Oliw E.H."/>
        </authorList>
    </citation>
    <scope>NUCLEOTIDE SEQUENCE [LARGE SCALE GENOMIC DNA]</scope>
    <source>
        <strain evidence="3 4">CMW7756B</strain>
    </source>
</reference>
<dbReference type="PATRIC" id="fig|39777.7.peg.1741"/>